<keyword evidence="2" id="KW-1185">Reference proteome</keyword>
<dbReference type="KEGG" id="hazt:108677414"/>
<evidence type="ECO:0000313" key="2">
    <source>
        <dbReference type="Proteomes" id="UP000694843"/>
    </source>
</evidence>
<evidence type="ECO:0000313" key="3">
    <source>
        <dbReference type="RefSeq" id="XP_018021121.1"/>
    </source>
</evidence>
<dbReference type="InterPro" id="IPR036716">
    <property type="entry name" value="Pest_crys_N_sf"/>
</dbReference>
<keyword evidence="1" id="KW-0732">Signal</keyword>
<dbReference type="GeneID" id="108677414"/>
<dbReference type="RefSeq" id="XP_018021121.1">
    <property type="nucleotide sequence ID" value="XM_018165632.2"/>
</dbReference>
<protein>
    <submittedName>
        <fullName evidence="3">Uncharacterized protein LOC108677414</fullName>
    </submittedName>
</protein>
<dbReference type="Proteomes" id="UP000694843">
    <property type="component" value="Unplaced"/>
</dbReference>
<name>A0A8B7P7J9_HYAAZ</name>
<dbReference type="GO" id="GO:0090729">
    <property type="term" value="F:toxin activity"/>
    <property type="evidence" value="ECO:0007669"/>
    <property type="project" value="InterPro"/>
</dbReference>
<feature type="signal peptide" evidence="1">
    <location>
        <begin position="1"/>
        <end position="25"/>
    </location>
</feature>
<sequence length="314" mass="35510">MKRMKTLVAAVVVGLCVAFTATASAVVTPRELITIDGHQKTIALATAEQMSGVSAALSFTDLILSIVFAFNQEEFDYWANVEDEVRLLVGAYINEHNMNQVEAFQADLETLLLRYLDAPVESDTYPDKNEQAAALSMAIISHRYLVMSGDLRFSLILHFEDIASMHIVVLKDAAETYSTETKPSQWWQDLSFELQEYLDYSVVVTQEFYQFRMDMITCTEDLDACRMSDGPQGSTRTCYDTYTVYDGITEEESTCKQLAGSTDCVNHCQIYRQHRELELDQFFSSKVSPVTAEWQILKQIADDIINSASEFIPH</sequence>
<dbReference type="OrthoDB" id="6357369at2759"/>
<reference evidence="3" key="1">
    <citation type="submission" date="2025-08" db="UniProtKB">
        <authorList>
            <consortium name="RefSeq"/>
        </authorList>
    </citation>
    <scope>IDENTIFICATION</scope>
    <source>
        <tissue evidence="3">Whole organism</tissue>
    </source>
</reference>
<dbReference type="AlphaFoldDB" id="A0A8B7P7J9"/>
<feature type="chain" id="PRO_5034862118" evidence="1">
    <location>
        <begin position="26"/>
        <end position="314"/>
    </location>
</feature>
<accession>A0A8B7P7J9</accession>
<gene>
    <name evidence="3" type="primary">LOC108677414</name>
</gene>
<evidence type="ECO:0000256" key="1">
    <source>
        <dbReference type="SAM" id="SignalP"/>
    </source>
</evidence>
<dbReference type="SUPFAM" id="SSF56849">
    <property type="entry name" value="delta-Endotoxin (insectocide), N-terminal domain"/>
    <property type="match status" value="1"/>
</dbReference>
<organism evidence="2 3">
    <name type="scientific">Hyalella azteca</name>
    <name type="common">Amphipod</name>
    <dbReference type="NCBI Taxonomy" id="294128"/>
    <lineage>
        <taxon>Eukaryota</taxon>
        <taxon>Metazoa</taxon>
        <taxon>Ecdysozoa</taxon>
        <taxon>Arthropoda</taxon>
        <taxon>Crustacea</taxon>
        <taxon>Multicrustacea</taxon>
        <taxon>Malacostraca</taxon>
        <taxon>Eumalacostraca</taxon>
        <taxon>Peracarida</taxon>
        <taxon>Amphipoda</taxon>
        <taxon>Senticaudata</taxon>
        <taxon>Talitrida</taxon>
        <taxon>Talitroidea</taxon>
        <taxon>Hyalellidae</taxon>
        <taxon>Hyalella</taxon>
    </lineage>
</organism>
<dbReference type="Gene3D" id="1.20.190.10">
    <property type="entry name" value="Pesticidal crystal protein, N-terminal domain"/>
    <property type="match status" value="1"/>
</dbReference>
<proteinExistence type="predicted"/>